<name>A0A166DN34_9EURY</name>
<dbReference type="OrthoDB" id="335406at2157"/>
<dbReference type="EC" id="4.1.99.17" evidence="10"/>
<evidence type="ECO:0000256" key="9">
    <source>
        <dbReference type="ARBA" id="ARBA00023239"/>
    </source>
</evidence>
<sequence length="428" mass="47093">MTQVEDAKKGHITEEAKKIAEQEKINIDKLIQRIAEGKIVIPKNIGRTTKPCGIGEGLSTKINANIGSSSKMEDIDIEIKKAKVCEEYGADALMDLSTGSKLKEFRKRIIENVDIPIGTVPIYEAGVEAQNRDGSVINMSEDDIFKAIENQAKEGVDFMTLHCGINKDVVEKLQKSNRMMGIVSRGGTFLSSWILHNERENPLYKNYDYILELAYEYDITLSLGDGLRPGCLSDATDVPQIQELVTLGTLVKRAQESNVQVMVEGPGHVPLDQIAANMKIEKTLCNGAPFYVLGPIVTDLAPGYDHITSAIGGAIAAHSGADFLCYVTPAEHLAIPSLEDVKEGIIASKIAAQSADVALGLPNAWKKEKAMATARKNFDWDRQFELAFDSEKPKKYRKSCPVEDDKMCSMCGEYCAIRIAENDFTKKN</sequence>
<evidence type="ECO:0000256" key="7">
    <source>
        <dbReference type="ARBA" id="ARBA00023004"/>
    </source>
</evidence>
<accession>A0A166DN34</accession>
<evidence type="ECO:0000256" key="3">
    <source>
        <dbReference type="ARBA" id="ARBA00022691"/>
    </source>
</evidence>
<keyword evidence="2 10" id="KW-0004">4Fe-4S</keyword>
<comment type="pathway">
    <text evidence="10">Cofactor biosynthesis; thiamine diphosphate biosynthesis.</text>
</comment>
<feature type="binding site" evidence="10">
    <location>
        <position position="162"/>
    </location>
    <ligand>
        <name>substrate</name>
    </ligand>
</feature>
<dbReference type="PATRIC" id="fig|47311.3.peg.1401"/>
<comment type="function">
    <text evidence="1 10">Catalyzes the synthesis of the hydroxymethylpyrimidine phosphate (HMP-P) moiety of thiamine from aminoimidazole ribotide (AIR) in a radical S-adenosyl-L-methionine (SAM)-dependent reaction.</text>
</comment>
<evidence type="ECO:0000256" key="8">
    <source>
        <dbReference type="ARBA" id="ARBA00023014"/>
    </source>
</evidence>
<dbReference type="FunFam" id="3.20.20.540:FF:000001">
    <property type="entry name" value="Phosphomethylpyrimidine synthase"/>
    <property type="match status" value="1"/>
</dbReference>
<dbReference type="SFLD" id="SFLDF00407">
    <property type="entry name" value="phosphomethylpyrimidine_syntha"/>
    <property type="match status" value="1"/>
</dbReference>
<keyword evidence="3 10" id="KW-0949">S-adenosyl-L-methionine</keyword>
<keyword evidence="5 10" id="KW-0862">Zinc</keyword>
<dbReference type="EMBL" id="LWMW01000108">
    <property type="protein sequence ID" value="KZX15776.1"/>
    <property type="molecule type" value="Genomic_DNA"/>
</dbReference>
<feature type="binding site" evidence="10">
    <location>
        <position position="415"/>
    </location>
    <ligand>
        <name>[4Fe-4S] cluster</name>
        <dbReference type="ChEBI" id="CHEBI:49883"/>
        <note>4Fe-4S-S-AdoMet</note>
    </ligand>
</feature>
<feature type="binding site" evidence="10">
    <location>
        <position position="65"/>
    </location>
    <ligand>
        <name>substrate</name>
    </ligand>
</feature>
<dbReference type="SFLD" id="SFLDG01114">
    <property type="entry name" value="phosphomethylpyrimidine_syntha"/>
    <property type="match status" value="1"/>
</dbReference>
<evidence type="ECO:0000313" key="12">
    <source>
        <dbReference type="Proteomes" id="UP000077275"/>
    </source>
</evidence>
<keyword evidence="12" id="KW-1185">Reference proteome</keyword>
<feature type="binding site" evidence="10">
    <location>
        <position position="411"/>
    </location>
    <ligand>
        <name>[4Fe-4S] cluster</name>
        <dbReference type="ChEBI" id="CHEBI:49883"/>
        <note>4Fe-4S-S-AdoMet</note>
    </ligand>
</feature>
<dbReference type="InterPro" id="IPR002817">
    <property type="entry name" value="ThiC/BzaA/B"/>
</dbReference>
<dbReference type="InterPro" id="IPR038521">
    <property type="entry name" value="ThiC/Bza_core_dom"/>
</dbReference>
<dbReference type="PANTHER" id="PTHR30557">
    <property type="entry name" value="THIAMINE BIOSYNTHESIS PROTEIN THIC"/>
    <property type="match status" value="1"/>
</dbReference>
<evidence type="ECO:0000313" key="11">
    <source>
        <dbReference type="EMBL" id="KZX15776.1"/>
    </source>
</evidence>
<dbReference type="NCBIfam" id="TIGR00190">
    <property type="entry name" value="thiC"/>
    <property type="match status" value="1"/>
</dbReference>
<feature type="binding site" evidence="10">
    <location>
        <position position="268"/>
    </location>
    <ligand>
        <name>Zn(2+)</name>
        <dbReference type="ChEBI" id="CHEBI:29105"/>
    </ligand>
</feature>
<feature type="binding site" evidence="10">
    <location>
        <position position="291"/>
    </location>
    <ligand>
        <name>substrate</name>
    </ligand>
</feature>
<dbReference type="GO" id="GO:0009228">
    <property type="term" value="P:thiamine biosynthetic process"/>
    <property type="evidence" value="ECO:0007669"/>
    <property type="project" value="UniProtKB-UniRule"/>
</dbReference>
<protein>
    <recommendedName>
        <fullName evidence="10">Phosphomethylpyrimidine synthase</fullName>
        <ecNumber evidence="10">4.1.99.17</ecNumber>
    </recommendedName>
    <alternativeName>
        <fullName evidence="10">Hydroxymethylpyrimidine phosphate synthase</fullName>
        <shortName evidence="10">HMP-P synthase</shortName>
        <shortName evidence="10">HMP-phosphate synthase</shortName>
        <shortName evidence="10">HMPP synthase</shortName>
    </alternativeName>
    <alternativeName>
        <fullName evidence="10">Thiamine biosynthesis protein ThiC</fullName>
    </alternativeName>
</protein>
<dbReference type="Gene3D" id="3.20.20.540">
    <property type="entry name" value="Radical SAM ThiC family, central domain"/>
    <property type="match status" value="1"/>
</dbReference>
<comment type="caution">
    <text evidence="11">The sequence shown here is derived from an EMBL/GenBank/DDBJ whole genome shotgun (WGS) entry which is preliminary data.</text>
</comment>
<dbReference type="Gene3D" id="6.10.250.620">
    <property type="match status" value="1"/>
</dbReference>
<evidence type="ECO:0000256" key="5">
    <source>
        <dbReference type="ARBA" id="ARBA00022833"/>
    </source>
</evidence>
<feature type="binding site" evidence="10">
    <location>
        <begin position="184"/>
        <end position="186"/>
    </location>
    <ligand>
        <name>substrate</name>
    </ligand>
</feature>
<dbReference type="SFLD" id="SFLDS00113">
    <property type="entry name" value="Radical_SAM_Phosphomethylpyrim"/>
    <property type="match status" value="1"/>
</dbReference>
<feature type="binding site" evidence="10">
    <location>
        <begin position="225"/>
        <end position="228"/>
    </location>
    <ligand>
        <name>substrate</name>
    </ligand>
</feature>
<dbReference type="Pfam" id="PF01964">
    <property type="entry name" value="ThiC_Rad_SAM"/>
    <property type="match status" value="1"/>
</dbReference>
<keyword evidence="7 10" id="KW-0408">Iron</keyword>
<keyword evidence="9 10" id="KW-0456">Lyase</keyword>
<dbReference type="GO" id="GO:0070284">
    <property type="term" value="F:phosphomethylpyrimidine synthase activity"/>
    <property type="evidence" value="ECO:0007669"/>
    <property type="project" value="UniProtKB-EC"/>
</dbReference>
<dbReference type="RefSeq" id="WP_067259857.1">
    <property type="nucleotide sequence ID" value="NZ_LWMW01000108.1"/>
</dbReference>
<dbReference type="AlphaFoldDB" id="A0A166DN34"/>
<dbReference type="HAMAP" id="MF_00089">
    <property type="entry name" value="ThiC"/>
    <property type="match status" value="1"/>
</dbReference>
<evidence type="ECO:0000256" key="4">
    <source>
        <dbReference type="ARBA" id="ARBA00022723"/>
    </source>
</evidence>
<dbReference type="GO" id="GO:0008270">
    <property type="term" value="F:zinc ion binding"/>
    <property type="evidence" value="ECO:0007669"/>
    <property type="project" value="UniProtKB-UniRule"/>
</dbReference>
<dbReference type="UniPathway" id="UPA00060"/>
<feature type="binding site" evidence="10">
    <location>
        <position position="123"/>
    </location>
    <ligand>
        <name>substrate</name>
    </ligand>
</feature>
<dbReference type="GO" id="GO:0009229">
    <property type="term" value="P:thiamine diphosphate biosynthetic process"/>
    <property type="evidence" value="ECO:0007669"/>
    <property type="project" value="UniProtKB-UniRule"/>
</dbReference>
<dbReference type="PANTHER" id="PTHR30557:SF1">
    <property type="entry name" value="PHOSPHOMETHYLPYRIMIDINE SYNTHASE, CHLOROPLASTIC"/>
    <property type="match status" value="1"/>
</dbReference>
<feature type="binding site" evidence="10">
    <location>
        <position position="332"/>
    </location>
    <ligand>
        <name>Zn(2+)</name>
        <dbReference type="ChEBI" id="CHEBI:29105"/>
    </ligand>
</feature>
<evidence type="ECO:0000256" key="10">
    <source>
        <dbReference type="HAMAP-Rule" id="MF_00089"/>
    </source>
</evidence>
<dbReference type="InterPro" id="IPR037509">
    <property type="entry name" value="ThiC"/>
</dbReference>
<feature type="binding site" evidence="10">
    <location>
        <position position="264"/>
    </location>
    <ligand>
        <name>substrate</name>
    </ligand>
</feature>
<dbReference type="NCBIfam" id="NF009895">
    <property type="entry name" value="PRK13352.1"/>
    <property type="match status" value="1"/>
</dbReference>
<proteinExistence type="inferred from homology"/>
<dbReference type="Proteomes" id="UP000077275">
    <property type="component" value="Unassembled WGS sequence"/>
</dbReference>
<evidence type="ECO:0000256" key="1">
    <source>
        <dbReference type="ARBA" id="ARBA00003175"/>
    </source>
</evidence>
<comment type="catalytic activity">
    <reaction evidence="10">
        <text>5-amino-1-(5-phospho-beta-D-ribosyl)imidazole + S-adenosyl-L-methionine = 4-amino-2-methyl-5-(phosphooxymethyl)pyrimidine + CO + 5'-deoxyadenosine + formate + L-methionine + 3 H(+)</text>
        <dbReference type="Rhea" id="RHEA:24840"/>
        <dbReference type="ChEBI" id="CHEBI:15378"/>
        <dbReference type="ChEBI" id="CHEBI:15740"/>
        <dbReference type="ChEBI" id="CHEBI:17245"/>
        <dbReference type="ChEBI" id="CHEBI:17319"/>
        <dbReference type="ChEBI" id="CHEBI:57844"/>
        <dbReference type="ChEBI" id="CHEBI:58354"/>
        <dbReference type="ChEBI" id="CHEBI:59789"/>
        <dbReference type="ChEBI" id="CHEBI:137981"/>
        <dbReference type="EC" id="4.1.99.17"/>
    </reaction>
</comment>
<gene>
    <name evidence="11" type="primary">thiC_1</name>
    <name evidence="10" type="synonym">thiC</name>
    <name evidence="11" type="ORF">MBCUT_12790</name>
</gene>
<dbReference type="GO" id="GO:0051539">
    <property type="term" value="F:4 iron, 4 sulfur cluster binding"/>
    <property type="evidence" value="ECO:0007669"/>
    <property type="project" value="UniProtKB-KW"/>
</dbReference>
<evidence type="ECO:0000256" key="6">
    <source>
        <dbReference type="ARBA" id="ARBA00022977"/>
    </source>
</evidence>
<evidence type="ECO:0000256" key="2">
    <source>
        <dbReference type="ARBA" id="ARBA00022485"/>
    </source>
</evidence>
<keyword evidence="4 10" id="KW-0479">Metal-binding</keyword>
<feature type="binding site" evidence="10">
    <location>
        <position position="94"/>
    </location>
    <ligand>
        <name>substrate</name>
    </ligand>
</feature>
<keyword evidence="8 10" id="KW-0411">Iron-sulfur</keyword>
<keyword evidence="6 10" id="KW-0784">Thiamine biosynthesis</keyword>
<dbReference type="STRING" id="47311.MBCUT_12790"/>
<comment type="cofactor">
    <cofactor evidence="10">
        <name>[4Fe-4S] cluster</name>
        <dbReference type="ChEBI" id="CHEBI:49883"/>
    </cofactor>
    <text evidence="10">Binds 1 [4Fe-4S] cluster per subunit. The cluster is coordinated with 3 cysteines and an exchangeable S-adenosyl-L-methionine.</text>
</comment>
<organism evidence="11 12">
    <name type="scientific">Methanobrevibacter cuticularis</name>
    <dbReference type="NCBI Taxonomy" id="47311"/>
    <lineage>
        <taxon>Archaea</taxon>
        <taxon>Methanobacteriati</taxon>
        <taxon>Methanobacteriota</taxon>
        <taxon>Methanomada group</taxon>
        <taxon>Methanobacteria</taxon>
        <taxon>Methanobacteriales</taxon>
        <taxon>Methanobacteriaceae</taxon>
        <taxon>Methanobrevibacter</taxon>
    </lineage>
</organism>
<reference evidence="11 12" key="1">
    <citation type="submission" date="2016-04" db="EMBL/GenBank/DDBJ databases">
        <title>Genome sequence of Methanobrevibacter cuticularis DSM 11139.</title>
        <authorList>
            <person name="Poehlein A."/>
            <person name="Seedorf H."/>
            <person name="Daniel R."/>
        </authorList>
    </citation>
    <scope>NUCLEOTIDE SEQUENCE [LARGE SCALE GENOMIC DNA]</scope>
    <source>
        <strain evidence="11 12">DSM 11139</strain>
    </source>
</reference>
<feature type="binding site" evidence="10">
    <location>
        <position position="408"/>
    </location>
    <ligand>
        <name>[4Fe-4S] cluster</name>
        <dbReference type="ChEBI" id="CHEBI:49883"/>
        <note>4Fe-4S-S-AdoMet</note>
    </ligand>
</feature>
<comment type="similarity">
    <text evidence="10">Belongs to the ThiC family.</text>
</comment>